<feature type="transmembrane region" description="Helical" evidence="14">
    <location>
        <begin position="20"/>
        <end position="42"/>
    </location>
</feature>
<dbReference type="EMBL" id="QPJC01000001">
    <property type="protein sequence ID" value="RCW46911.1"/>
    <property type="molecule type" value="Genomic_DNA"/>
</dbReference>
<dbReference type="Gene3D" id="1.10.287.130">
    <property type="match status" value="1"/>
</dbReference>
<evidence type="ECO:0000256" key="3">
    <source>
        <dbReference type="ARBA" id="ARBA00012438"/>
    </source>
</evidence>
<evidence type="ECO:0000256" key="6">
    <source>
        <dbReference type="ARBA" id="ARBA00022679"/>
    </source>
</evidence>
<gene>
    <name evidence="16" type="ORF">DFQ14_101251</name>
</gene>
<dbReference type="Pfam" id="PF00512">
    <property type="entry name" value="HisKA"/>
    <property type="match status" value="1"/>
</dbReference>
<dbReference type="InterPro" id="IPR003661">
    <property type="entry name" value="HisK_dim/P_dom"/>
</dbReference>
<dbReference type="InterPro" id="IPR036890">
    <property type="entry name" value="HATPase_C_sf"/>
</dbReference>
<evidence type="ECO:0000256" key="10">
    <source>
        <dbReference type="ARBA" id="ARBA00023012"/>
    </source>
</evidence>
<evidence type="ECO:0000256" key="1">
    <source>
        <dbReference type="ARBA" id="ARBA00000085"/>
    </source>
</evidence>
<comment type="caution">
    <text evidence="16">The sequence shown here is derived from an EMBL/GenBank/DDBJ whole genome shotgun (WGS) entry which is preliminary data.</text>
</comment>
<dbReference type="GO" id="GO:0004721">
    <property type="term" value="F:phosphoprotein phosphatase activity"/>
    <property type="evidence" value="ECO:0007669"/>
    <property type="project" value="TreeGrafter"/>
</dbReference>
<protein>
    <recommendedName>
        <fullName evidence="12">Sensor-like histidine kinase SenX3</fullName>
        <ecNumber evidence="3">2.7.13.3</ecNumber>
    </recommendedName>
</protein>
<evidence type="ECO:0000256" key="2">
    <source>
        <dbReference type="ARBA" id="ARBA00004236"/>
    </source>
</evidence>
<keyword evidence="4" id="KW-1003">Cell membrane</keyword>
<dbReference type="Proteomes" id="UP000253495">
    <property type="component" value="Unassembled WGS sequence"/>
</dbReference>
<dbReference type="SUPFAM" id="SSF47384">
    <property type="entry name" value="Homodimeric domain of signal transducing histidine kinase"/>
    <property type="match status" value="1"/>
</dbReference>
<evidence type="ECO:0000259" key="15">
    <source>
        <dbReference type="PROSITE" id="PS50109"/>
    </source>
</evidence>
<accession>A0A368VY73</accession>
<keyword evidence="11 14" id="KW-0472">Membrane</keyword>
<dbReference type="GO" id="GO:0005524">
    <property type="term" value="F:ATP binding"/>
    <property type="evidence" value="ECO:0007669"/>
    <property type="project" value="UniProtKB-KW"/>
</dbReference>
<dbReference type="SMART" id="SM00387">
    <property type="entry name" value="HATPase_c"/>
    <property type="match status" value="1"/>
</dbReference>
<dbReference type="InterPro" id="IPR050351">
    <property type="entry name" value="BphY/WalK/GraS-like"/>
</dbReference>
<dbReference type="GO" id="GO:0016036">
    <property type="term" value="P:cellular response to phosphate starvation"/>
    <property type="evidence" value="ECO:0007669"/>
    <property type="project" value="TreeGrafter"/>
</dbReference>
<evidence type="ECO:0000256" key="7">
    <source>
        <dbReference type="ARBA" id="ARBA00022741"/>
    </source>
</evidence>
<keyword evidence="14" id="KW-0812">Transmembrane</keyword>
<dbReference type="PANTHER" id="PTHR45453:SF1">
    <property type="entry name" value="PHOSPHATE REGULON SENSOR PROTEIN PHOR"/>
    <property type="match status" value="1"/>
</dbReference>
<dbReference type="OrthoDB" id="9813151at2"/>
<evidence type="ECO:0000256" key="5">
    <source>
        <dbReference type="ARBA" id="ARBA00022553"/>
    </source>
</evidence>
<dbReference type="InterPro" id="IPR003594">
    <property type="entry name" value="HATPase_dom"/>
</dbReference>
<dbReference type="FunFam" id="1.10.287.130:FF:000008">
    <property type="entry name" value="Two-component sensor histidine kinase"/>
    <property type="match status" value="1"/>
</dbReference>
<feature type="region of interest" description="Disordered" evidence="13">
    <location>
        <begin position="387"/>
        <end position="413"/>
    </location>
</feature>
<keyword evidence="17" id="KW-1185">Reference proteome</keyword>
<dbReference type="Gene3D" id="3.30.565.10">
    <property type="entry name" value="Histidine kinase-like ATPase, C-terminal domain"/>
    <property type="match status" value="1"/>
</dbReference>
<reference evidence="16 17" key="1">
    <citation type="submission" date="2018-07" db="EMBL/GenBank/DDBJ databases">
        <title>Genomic Encyclopedia of Type Strains, Phase III (KMG-III): the genomes of soil and plant-associated and newly described type strains.</title>
        <authorList>
            <person name="Whitman W."/>
        </authorList>
    </citation>
    <scope>NUCLEOTIDE SEQUENCE [LARGE SCALE GENOMIC DNA]</scope>
    <source>
        <strain evidence="16 17">CECT 8575</strain>
    </source>
</reference>
<evidence type="ECO:0000313" key="17">
    <source>
        <dbReference type="Proteomes" id="UP000253495"/>
    </source>
</evidence>
<keyword evidence="8 16" id="KW-0418">Kinase</keyword>
<feature type="compositionally biased region" description="Low complexity" evidence="13">
    <location>
        <begin position="394"/>
        <end position="413"/>
    </location>
</feature>
<dbReference type="Pfam" id="PF02518">
    <property type="entry name" value="HATPase_c"/>
    <property type="match status" value="1"/>
</dbReference>
<dbReference type="CDD" id="cd00075">
    <property type="entry name" value="HATPase"/>
    <property type="match status" value="1"/>
</dbReference>
<keyword evidence="7" id="KW-0547">Nucleotide-binding</keyword>
<dbReference type="AlphaFoldDB" id="A0A368VY73"/>
<dbReference type="PROSITE" id="PS50109">
    <property type="entry name" value="HIS_KIN"/>
    <property type="match status" value="1"/>
</dbReference>
<dbReference type="GO" id="GO:0000155">
    <property type="term" value="F:phosphorelay sensor kinase activity"/>
    <property type="evidence" value="ECO:0007669"/>
    <property type="project" value="InterPro"/>
</dbReference>
<evidence type="ECO:0000256" key="9">
    <source>
        <dbReference type="ARBA" id="ARBA00022840"/>
    </source>
</evidence>
<evidence type="ECO:0000313" key="16">
    <source>
        <dbReference type="EMBL" id="RCW46911.1"/>
    </source>
</evidence>
<dbReference type="CDD" id="cd00082">
    <property type="entry name" value="HisKA"/>
    <property type="match status" value="1"/>
</dbReference>
<keyword evidence="5" id="KW-0597">Phosphoprotein</keyword>
<evidence type="ECO:0000256" key="13">
    <source>
        <dbReference type="SAM" id="MobiDB-lite"/>
    </source>
</evidence>
<evidence type="ECO:0000256" key="11">
    <source>
        <dbReference type="ARBA" id="ARBA00023136"/>
    </source>
</evidence>
<feature type="domain" description="Histidine kinase" evidence="15">
    <location>
        <begin position="173"/>
        <end position="389"/>
    </location>
</feature>
<name>A0A368VY73_9ACTN</name>
<keyword evidence="10" id="KW-0902">Two-component regulatory system</keyword>
<evidence type="ECO:0000256" key="14">
    <source>
        <dbReference type="SAM" id="Phobius"/>
    </source>
</evidence>
<dbReference type="SMART" id="SM00388">
    <property type="entry name" value="HisKA"/>
    <property type="match status" value="1"/>
</dbReference>
<keyword evidence="9" id="KW-0067">ATP-binding</keyword>
<evidence type="ECO:0000256" key="4">
    <source>
        <dbReference type="ARBA" id="ARBA00022475"/>
    </source>
</evidence>
<keyword evidence="6" id="KW-0808">Transferase</keyword>
<evidence type="ECO:0000256" key="8">
    <source>
        <dbReference type="ARBA" id="ARBA00022777"/>
    </source>
</evidence>
<dbReference type="EC" id="2.7.13.3" evidence="3"/>
<dbReference type="PRINTS" id="PR00344">
    <property type="entry name" value="BCTRLSENSOR"/>
</dbReference>
<dbReference type="FunFam" id="3.30.565.10:FF:000006">
    <property type="entry name" value="Sensor histidine kinase WalK"/>
    <property type="match status" value="1"/>
</dbReference>
<dbReference type="InterPro" id="IPR005467">
    <property type="entry name" value="His_kinase_dom"/>
</dbReference>
<keyword evidence="14" id="KW-1133">Transmembrane helix</keyword>
<dbReference type="SUPFAM" id="SSF55874">
    <property type="entry name" value="ATPase domain of HSP90 chaperone/DNA topoisomerase II/histidine kinase"/>
    <property type="match status" value="1"/>
</dbReference>
<proteinExistence type="predicted"/>
<dbReference type="PANTHER" id="PTHR45453">
    <property type="entry name" value="PHOSPHATE REGULON SENSOR PROTEIN PHOR"/>
    <property type="match status" value="1"/>
</dbReference>
<dbReference type="InterPro" id="IPR004358">
    <property type="entry name" value="Sig_transdc_His_kin-like_C"/>
</dbReference>
<dbReference type="GO" id="GO:0005886">
    <property type="term" value="C:plasma membrane"/>
    <property type="evidence" value="ECO:0007669"/>
    <property type="project" value="UniProtKB-SubCell"/>
</dbReference>
<comment type="subcellular location">
    <subcellularLocation>
        <location evidence="2">Cell membrane</location>
    </subcellularLocation>
</comment>
<sequence length="439" mass="46229">MALKGGPAPVVPAYDAGVTVLGYAALLLGVLMLGLVGGFWLAHARHRYDRNRPQGPTVAELLQRLVHSTNNGVVVLNRFGDVVVHNPRADELGFITDNRADARAREAAEQALESGEPVTVDLSPRERTALAGRTPSAVHGEARPLGDGFAVVDAADESDAVRLEATRRDFVANVSHELKTPVGALALLAETVLDAADDPEEVRHFATKILHESTRLGTLVSELIALSRLQGAESLPELNTVDVDGVVEEALERCRVSAESAGIDITVDESSDLLLDGDRTLLVTALSNLVDNAVSYSPDGSPVSISRRLNGDFVEIAVTDRGIGIEPEDQQRVFERFFRVDPARSRATGGTGLGLAIVKHVAANHGGEVALWSRPGTGSTFTLRVPRHSASESETVPAAEDAPTADAASAAEPGGAVAAVHSMVESVDGFRAVETGGVR</sequence>
<comment type="catalytic activity">
    <reaction evidence="1">
        <text>ATP + protein L-histidine = ADP + protein N-phospho-L-histidine.</text>
        <dbReference type="EC" id="2.7.13.3"/>
    </reaction>
</comment>
<organism evidence="16 17">
    <name type="scientific">Halopolyspora algeriensis</name>
    <dbReference type="NCBI Taxonomy" id="1500506"/>
    <lineage>
        <taxon>Bacteria</taxon>
        <taxon>Bacillati</taxon>
        <taxon>Actinomycetota</taxon>
        <taxon>Actinomycetes</taxon>
        <taxon>Actinomycetes incertae sedis</taxon>
        <taxon>Halopolyspora</taxon>
    </lineage>
</organism>
<dbReference type="InterPro" id="IPR036097">
    <property type="entry name" value="HisK_dim/P_sf"/>
</dbReference>
<evidence type="ECO:0000256" key="12">
    <source>
        <dbReference type="ARBA" id="ARBA00039401"/>
    </source>
</evidence>